<dbReference type="RefSeq" id="WP_108693762.1">
    <property type="nucleotide sequence ID" value="NZ_QCYH01000044.1"/>
</dbReference>
<dbReference type="GO" id="GO:0003676">
    <property type="term" value="F:nucleic acid binding"/>
    <property type="evidence" value="ECO:0007669"/>
    <property type="project" value="InterPro"/>
</dbReference>
<dbReference type="Gene3D" id="3.40.50.150">
    <property type="entry name" value="Vaccinia Virus protein VP39"/>
    <property type="match status" value="1"/>
</dbReference>
<organism evidence="6 7">
    <name type="scientific">Pelagivirga sediminicola</name>
    <dbReference type="NCBI Taxonomy" id="2170575"/>
    <lineage>
        <taxon>Bacteria</taxon>
        <taxon>Pseudomonadati</taxon>
        <taxon>Pseudomonadota</taxon>
        <taxon>Alphaproteobacteria</taxon>
        <taxon>Rhodobacterales</taxon>
        <taxon>Paracoccaceae</taxon>
        <taxon>Pelagivirga</taxon>
    </lineage>
</organism>
<evidence type="ECO:0000313" key="7">
    <source>
        <dbReference type="Proteomes" id="UP000244446"/>
    </source>
</evidence>
<feature type="region of interest" description="Disordered" evidence="3">
    <location>
        <begin position="1"/>
        <end position="21"/>
    </location>
</feature>
<dbReference type="GO" id="GO:0008757">
    <property type="term" value="F:S-adenosylmethionine-dependent methyltransferase activity"/>
    <property type="evidence" value="ECO:0007669"/>
    <property type="project" value="UniProtKB-ARBA"/>
</dbReference>
<keyword evidence="6" id="KW-0808">Transferase</keyword>
<gene>
    <name evidence="6" type="ORF">DC366_19270</name>
</gene>
<dbReference type="Proteomes" id="UP000244446">
    <property type="component" value="Unassembled WGS sequence"/>
</dbReference>
<evidence type="ECO:0000256" key="3">
    <source>
        <dbReference type="SAM" id="MobiDB-lite"/>
    </source>
</evidence>
<reference evidence="6 7" key="1">
    <citation type="submission" date="2018-04" db="EMBL/GenBank/DDBJ databases">
        <title>Pelagivirga bohaiensis gen. nov., sp. nov., a bacterium isolated from the Bohai Sea.</title>
        <authorList>
            <person name="Ji X."/>
        </authorList>
    </citation>
    <scope>NUCLEOTIDE SEQUENCE [LARGE SCALE GENOMIC DNA]</scope>
    <source>
        <strain evidence="6 7">BH-SD19</strain>
    </source>
</reference>
<dbReference type="AlphaFoldDB" id="A0A2T7G200"/>
<evidence type="ECO:0000259" key="4">
    <source>
        <dbReference type="Pfam" id="PF05175"/>
    </source>
</evidence>
<keyword evidence="1 6" id="KW-0489">Methyltransferase</keyword>
<dbReference type="PRINTS" id="PR00507">
    <property type="entry name" value="N12N6MTFRASE"/>
</dbReference>
<proteinExistence type="predicted"/>
<dbReference type="EMBL" id="QCYH01000044">
    <property type="protein sequence ID" value="PVA08438.1"/>
    <property type="molecule type" value="Genomic_DNA"/>
</dbReference>
<dbReference type="InterPro" id="IPR002052">
    <property type="entry name" value="DNA_methylase_N6_adenine_CS"/>
</dbReference>
<feature type="domain" description="DUF4942" evidence="5">
    <location>
        <begin position="107"/>
        <end position="284"/>
    </location>
</feature>
<comment type="caution">
    <text evidence="6">The sequence shown here is derived from an EMBL/GenBank/DDBJ whole genome shotgun (WGS) entry which is preliminary data.</text>
</comment>
<evidence type="ECO:0000259" key="5">
    <source>
        <dbReference type="Pfam" id="PF13708"/>
    </source>
</evidence>
<keyword evidence="2" id="KW-0949">S-adenosyl-L-methionine</keyword>
<name>A0A2T7G200_9RHOB</name>
<protein>
    <submittedName>
        <fullName evidence="6">SAM-dependent methyltransferase</fullName>
    </submittedName>
</protein>
<dbReference type="Pfam" id="PF05175">
    <property type="entry name" value="MTS"/>
    <property type="match status" value="1"/>
</dbReference>
<dbReference type="OrthoDB" id="270332at2"/>
<evidence type="ECO:0000313" key="6">
    <source>
        <dbReference type="EMBL" id="PVA08438.1"/>
    </source>
</evidence>
<sequence length="474" mass="53243">MNQHTGFARIGTTPEQEARSAPAIRQSLKEIVQRYTAKRDGGAVTRETESGVIEIIEEYQGIEAEARAFADATARVKNASAIGTSWGGDIFLRGHDPEISAERMKAALLRSAWRHVYEGLPVKDCASAKDRKRFDLFFENPPELTLAAIAEHFGAFLLDQRHHILKGLAECFCDLDPAYKSHSKVAIGVQGLPKRIIVNHVDRYLSSWGAERVKDTLNALRVYRGQARMEYGEWSSMMDEARRHGEADFSGGIIRSFKNGNAHLIFDKQGLLDINRALAEFYGEVLPDAPNATEAKRPSTEVARDLQFYPTPRRVTEEVLQRLQLSGGETILEPSCGTGDMMDELADWHNQEDRWKRRTPLFVTGIEYDAGRAEQARAKGHHVMTANFLQVAPEARFDVVVMNPPFYGTHYKKHLDHAQKFLKKGGRLVCVLPATAYYDHGNTIGEWRDLPVGSFAESGTNVPTGYCVWWKPKD</sequence>
<evidence type="ECO:0000256" key="2">
    <source>
        <dbReference type="ARBA" id="ARBA00022691"/>
    </source>
</evidence>
<dbReference type="InterPro" id="IPR029063">
    <property type="entry name" value="SAM-dependent_MTases_sf"/>
</dbReference>
<accession>A0A2T7G200</accession>
<dbReference type="CDD" id="cd02440">
    <property type="entry name" value="AdoMet_MTases"/>
    <property type="match status" value="1"/>
</dbReference>
<dbReference type="SUPFAM" id="SSF53335">
    <property type="entry name" value="S-adenosyl-L-methionine-dependent methyltransferases"/>
    <property type="match status" value="1"/>
</dbReference>
<dbReference type="GO" id="GO:0008170">
    <property type="term" value="F:N-methyltransferase activity"/>
    <property type="evidence" value="ECO:0007669"/>
    <property type="project" value="UniProtKB-ARBA"/>
</dbReference>
<dbReference type="InterPro" id="IPR007848">
    <property type="entry name" value="Small_mtfrase_dom"/>
</dbReference>
<dbReference type="GO" id="GO:0032259">
    <property type="term" value="P:methylation"/>
    <property type="evidence" value="ECO:0007669"/>
    <property type="project" value="UniProtKB-KW"/>
</dbReference>
<dbReference type="Pfam" id="PF13708">
    <property type="entry name" value="DUF4942"/>
    <property type="match status" value="1"/>
</dbReference>
<evidence type="ECO:0000256" key="1">
    <source>
        <dbReference type="ARBA" id="ARBA00022603"/>
    </source>
</evidence>
<keyword evidence="7" id="KW-1185">Reference proteome</keyword>
<feature type="domain" description="Methyltransferase small" evidence="4">
    <location>
        <begin position="371"/>
        <end position="435"/>
    </location>
</feature>
<dbReference type="PROSITE" id="PS00092">
    <property type="entry name" value="N6_MTASE"/>
    <property type="match status" value="1"/>
</dbReference>
<dbReference type="InterPro" id="IPR031339">
    <property type="entry name" value="DUF4942"/>
</dbReference>